<dbReference type="Gene3D" id="2.40.170.20">
    <property type="entry name" value="TonB-dependent receptor, beta-barrel domain"/>
    <property type="match status" value="1"/>
</dbReference>
<sequence>MRNLRLWLAASVALGAIQPALAQEAAPAPDAPAAAETEDSGSGDIVVTARRKDERLMDVPVVVSALSAETISQYNSNSLTAIGELTPTVIVGAYRANGGGTIAIRGISSPANQTGFEQAVSVAIDGVQTSNGRIAQLGFFDIEQVEVLKGPQALFFGKNSPAGVISIRTAGPGNDFEAGVRGSYEFVADEATIDAFISGPLTDRIGARLAIRYRNQDGFLRNTAGPLTNPFYNPATGAPAAAAAFPGASDRRPGEEEIIGRVTLAFEPTDNFKGTLRVFGAHSTDSGAGVATQNIGPCTGPNPRVSGIADPYGECVIDNRTTVGDLPSVVAETFRGTDSNGPQKGELNAIVSSLSLEWDFGSISVASLTGYNKMGYDTFSGLDQTTYSQLAQAENLDAKEFSQELRLSSQFDGPLNFVVGAYYQNTSLSSYSDTMLSLGNYNAAAGRYTSFETLAKQKGNTYSAFGQLLWDITPELELAGGARWTRETKKFDKFNLYGIGAFNNAATVYPGSDTPGHLKGDFEDENVSPEVTLNWRPDSNHTIFAAYRTGFKSGGFGLTNPLSTATRIGDVDFGSEKARGFELGARLIGLDGRLNMSAALFNYKFSDLQVNTYDPARISYTINNAGAVKQRGFELDANFRVTPELTIHGAVAYVRNRFNDFTGQCYSYTFPTGTTRATAVPPPNCSFVNTTALTLQQVYDGRAPARSPDWAGNAGAKLALPVSNDHEIRITGDAYYSGSYFAADTLAPPTEQKSFWRLNASITFAEVDDRWTVGLIGRNLTNKYYLLYAADRTGGAGVPGMIGEQRGVVSRGREVSLQASFHF</sequence>
<dbReference type="Proteomes" id="UP000058599">
    <property type="component" value="Chromosome"/>
</dbReference>
<feature type="chain" id="PRO_5041724621" evidence="13">
    <location>
        <begin position="23"/>
        <end position="823"/>
    </location>
</feature>
<dbReference type="GO" id="GO:0009279">
    <property type="term" value="C:cell outer membrane"/>
    <property type="evidence" value="ECO:0007669"/>
    <property type="project" value="UniProtKB-SubCell"/>
</dbReference>
<dbReference type="RefSeq" id="WP_067185493.1">
    <property type="nucleotide sequence ID" value="NZ_CP012199.1"/>
</dbReference>
<comment type="subcellular location">
    <subcellularLocation>
        <location evidence="1 11">Cell outer membrane</location>
        <topology evidence="1 11">Multi-pass membrane protein</topology>
    </subcellularLocation>
</comment>
<keyword evidence="13" id="KW-0732">Signal</keyword>
<keyword evidence="4" id="KW-0410">Iron transport</keyword>
<evidence type="ECO:0000256" key="6">
    <source>
        <dbReference type="ARBA" id="ARBA00023004"/>
    </source>
</evidence>
<name>A0AA86GPC9_9SPHN</name>
<feature type="signal peptide" evidence="13">
    <location>
        <begin position="1"/>
        <end position="22"/>
    </location>
</feature>
<dbReference type="PROSITE" id="PS52016">
    <property type="entry name" value="TONB_DEPENDENT_REC_3"/>
    <property type="match status" value="1"/>
</dbReference>
<keyword evidence="7" id="KW-0406">Ion transport</keyword>
<keyword evidence="16" id="KW-0675">Receptor</keyword>
<evidence type="ECO:0000256" key="9">
    <source>
        <dbReference type="ARBA" id="ARBA00023136"/>
    </source>
</evidence>
<keyword evidence="5 11" id="KW-0812">Transmembrane</keyword>
<keyword evidence="9 11" id="KW-0472">Membrane</keyword>
<evidence type="ECO:0000259" key="14">
    <source>
        <dbReference type="Pfam" id="PF00593"/>
    </source>
</evidence>
<keyword evidence="10 11" id="KW-0998">Cell outer membrane</keyword>
<dbReference type="InterPro" id="IPR039426">
    <property type="entry name" value="TonB-dep_rcpt-like"/>
</dbReference>
<keyword evidence="2 11" id="KW-0813">Transport</keyword>
<keyword evidence="3 11" id="KW-1134">Transmembrane beta strand</keyword>
<keyword evidence="17" id="KW-1185">Reference proteome</keyword>
<evidence type="ECO:0000256" key="13">
    <source>
        <dbReference type="SAM" id="SignalP"/>
    </source>
</evidence>
<evidence type="ECO:0000256" key="2">
    <source>
        <dbReference type="ARBA" id="ARBA00022448"/>
    </source>
</evidence>
<evidence type="ECO:0000313" key="17">
    <source>
        <dbReference type="Proteomes" id="UP000058599"/>
    </source>
</evidence>
<dbReference type="GO" id="GO:0006826">
    <property type="term" value="P:iron ion transport"/>
    <property type="evidence" value="ECO:0007669"/>
    <property type="project" value="UniProtKB-KW"/>
</dbReference>
<dbReference type="InterPro" id="IPR000531">
    <property type="entry name" value="Beta-barrel_TonB"/>
</dbReference>
<keyword evidence="8 12" id="KW-0798">TonB box</keyword>
<evidence type="ECO:0000256" key="8">
    <source>
        <dbReference type="ARBA" id="ARBA00023077"/>
    </source>
</evidence>
<proteinExistence type="inferred from homology"/>
<evidence type="ECO:0000256" key="11">
    <source>
        <dbReference type="PROSITE-ProRule" id="PRU01360"/>
    </source>
</evidence>
<evidence type="ECO:0000256" key="3">
    <source>
        <dbReference type="ARBA" id="ARBA00022452"/>
    </source>
</evidence>
<dbReference type="InterPro" id="IPR012910">
    <property type="entry name" value="Plug_dom"/>
</dbReference>
<dbReference type="PANTHER" id="PTHR32552">
    <property type="entry name" value="FERRICHROME IRON RECEPTOR-RELATED"/>
    <property type="match status" value="1"/>
</dbReference>
<dbReference type="AlphaFoldDB" id="A0AA86GPC9"/>
<keyword evidence="6" id="KW-0408">Iron</keyword>
<evidence type="ECO:0000256" key="4">
    <source>
        <dbReference type="ARBA" id="ARBA00022496"/>
    </source>
</evidence>
<gene>
    <name evidence="16" type="ORF">SGRAN_3273</name>
</gene>
<accession>A0AA86GPC9</accession>
<feature type="domain" description="TonB-dependent receptor-like beta-barrel" evidence="14">
    <location>
        <begin position="337"/>
        <end position="780"/>
    </location>
</feature>
<evidence type="ECO:0000313" key="16">
    <source>
        <dbReference type="EMBL" id="AMG75616.1"/>
    </source>
</evidence>
<dbReference type="KEGG" id="sgi:SGRAN_3273"/>
<dbReference type="SUPFAM" id="SSF56935">
    <property type="entry name" value="Porins"/>
    <property type="match status" value="1"/>
</dbReference>
<evidence type="ECO:0000256" key="5">
    <source>
        <dbReference type="ARBA" id="ARBA00022692"/>
    </source>
</evidence>
<organism evidence="16 17">
    <name type="scientific">Sphingopyxis granuli</name>
    <dbReference type="NCBI Taxonomy" id="267128"/>
    <lineage>
        <taxon>Bacteria</taxon>
        <taxon>Pseudomonadati</taxon>
        <taxon>Pseudomonadota</taxon>
        <taxon>Alphaproteobacteria</taxon>
        <taxon>Sphingomonadales</taxon>
        <taxon>Sphingomonadaceae</taxon>
        <taxon>Sphingopyxis</taxon>
    </lineage>
</organism>
<protein>
    <submittedName>
        <fullName evidence="16">TonB-dependent receptor</fullName>
    </submittedName>
</protein>
<dbReference type="PANTHER" id="PTHR32552:SF81">
    <property type="entry name" value="TONB-DEPENDENT OUTER MEMBRANE RECEPTOR"/>
    <property type="match status" value="1"/>
</dbReference>
<dbReference type="InterPro" id="IPR036942">
    <property type="entry name" value="Beta-barrel_TonB_sf"/>
</dbReference>
<feature type="domain" description="TonB-dependent receptor plug" evidence="15">
    <location>
        <begin position="56"/>
        <end position="164"/>
    </location>
</feature>
<evidence type="ECO:0000256" key="10">
    <source>
        <dbReference type="ARBA" id="ARBA00023237"/>
    </source>
</evidence>
<evidence type="ECO:0000256" key="12">
    <source>
        <dbReference type="RuleBase" id="RU003357"/>
    </source>
</evidence>
<evidence type="ECO:0000256" key="7">
    <source>
        <dbReference type="ARBA" id="ARBA00023065"/>
    </source>
</evidence>
<reference evidence="16 17" key="1">
    <citation type="journal article" date="2016" name="BMC Genomics">
        <title>Genomic analysis of the nitrate-respiring Sphingopyxis granuli (formerly Sphingomonas macrogoltabida) strain TFA.</title>
        <authorList>
            <person name="Garcia-Romero I."/>
            <person name="Perez-Pulido A.J."/>
            <person name="Gonzalez-Flores Y.E."/>
            <person name="Reyes-Ramirez F."/>
            <person name="Santero E."/>
            <person name="Floriano B."/>
        </authorList>
    </citation>
    <scope>NUCLEOTIDE SEQUENCE [LARGE SCALE GENOMIC DNA]</scope>
    <source>
        <strain evidence="16 17">TFA</strain>
    </source>
</reference>
<dbReference type="EMBL" id="CP012199">
    <property type="protein sequence ID" value="AMG75616.1"/>
    <property type="molecule type" value="Genomic_DNA"/>
</dbReference>
<comment type="similarity">
    <text evidence="11 12">Belongs to the TonB-dependent receptor family.</text>
</comment>
<evidence type="ECO:0000256" key="1">
    <source>
        <dbReference type="ARBA" id="ARBA00004571"/>
    </source>
</evidence>
<dbReference type="Pfam" id="PF07715">
    <property type="entry name" value="Plug"/>
    <property type="match status" value="1"/>
</dbReference>
<evidence type="ECO:0000259" key="15">
    <source>
        <dbReference type="Pfam" id="PF07715"/>
    </source>
</evidence>
<dbReference type="Pfam" id="PF00593">
    <property type="entry name" value="TonB_dep_Rec_b-barrel"/>
    <property type="match status" value="1"/>
</dbReference>